<dbReference type="GO" id="GO:0005506">
    <property type="term" value="F:iron ion binding"/>
    <property type="evidence" value="ECO:0007669"/>
    <property type="project" value="InterPro"/>
</dbReference>
<name>A0A4Y7JE00_PAPSO</name>
<dbReference type="Pfam" id="PF00067">
    <property type="entry name" value="p450"/>
    <property type="match status" value="3"/>
</dbReference>
<protein>
    <recommendedName>
        <fullName evidence="4">Cytochrome P450</fullName>
    </recommendedName>
</protein>
<dbReference type="EMBL" id="CM010718">
    <property type="protein sequence ID" value="RZC57865.1"/>
    <property type="molecule type" value="Genomic_DNA"/>
</dbReference>
<organism evidence="2 3">
    <name type="scientific">Papaver somniferum</name>
    <name type="common">Opium poppy</name>
    <dbReference type="NCBI Taxonomy" id="3469"/>
    <lineage>
        <taxon>Eukaryota</taxon>
        <taxon>Viridiplantae</taxon>
        <taxon>Streptophyta</taxon>
        <taxon>Embryophyta</taxon>
        <taxon>Tracheophyta</taxon>
        <taxon>Spermatophyta</taxon>
        <taxon>Magnoliopsida</taxon>
        <taxon>Ranunculales</taxon>
        <taxon>Papaveraceae</taxon>
        <taxon>Papaveroideae</taxon>
        <taxon>Papaver</taxon>
    </lineage>
</organism>
<proteinExistence type="predicted"/>
<accession>A0A4Y7JE00</accession>
<keyword evidence="3" id="KW-1185">Reference proteome</keyword>
<dbReference type="SUPFAM" id="SSF48264">
    <property type="entry name" value="Cytochrome P450"/>
    <property type="match status" value="3"/>
</dbReference>
<dbReference type="InterPro" id="IPR002401">
    <property type="entry name" value="Cyt_P450_E_grp-I"/>
</dbReference>
<evidence type="ECO:0008006" key="4">
    <source>
        <dbReference type="Google" id="ProtNLM"/>
    </source>
</evidence>
<dbReference type="GO" id="GO:0020037">
    <property type="term" value="F:heme binding"/>
    <property type="evidence" value="ECO:0007669"/>
    <property type="project" value="InterPro"/>
</dbReference>
<sequence>MEAWLWLLEAKNPNNELTRALFTISIILTAISCYLWVLKKPVDRNSRLPPGPLGLPIVGNIPFIDPELHKYFAKLTNKYGPIFKLKLGSKLVIVLGSPELAEVVMKELDSTFANRDPSVAAKSYSYGGADMTFTNYGPHWRNVRALCVKEIFSKNTLDSFSTLRRQEIRRTLRSVYSKVNTTVNIRQEMFLTMLNVIMSMMWGGTFGDEERNKIGLEYGRVAGEVIDYLGRTNISDFFPVLAKFDLQGVERRLKELISWLDPFFDSIINKRVEMDRELKTNGDQDATKKEFKDFLQVFLQLPDQGKSKTPFTTTNLKALFMISTPLHAIPLPRLSDPSLYFKKKAVVNHLEMEAWSWFWEAKNHNDELTRAFFTISIILDAISWCFWVRKKPVDSNSRLPPGPLGLLIVGNIPFIDPELHSYGGADMVFAEYGPHLRNVRALCAREILSKNTLDSFSALRKQEIQRTLRSIYAKVNSAVDIRQEMYLTMLNVIMNMLWGGTHDDEDRNRIGAEFGRLAEEMINNLGRTNISDFFPVLAKFDLQGIDQRMKELISWLDTFFESLIDKRVKMDHELKLNGDENSKKNEFKDFLQVFQKFKTKVNPKLLLPQPTSRLYKFGIVVKKSTPLNAIPLPRLADPAKSQKDVLIRALLSFSVIIISWYIWKVIHWNSKLPPGPQGLPIVGNLPFIHPELHSSPEFAEVVLKEFDSTFANRYPTVAGAIMSHGGSDISFANGLQWRNVRSFCVREFLSKDTLNSFSTLRQQEIRRTLRSLYAKVNTPVYIRQEMHLIMLNVIMNMLWGGTFNDEDKIRIGLEFGRVAEEVVEYVGKTNISDFFPVLARLDLQGVERRMKELVSWLDSFFSSIIEQRMKNYGDQDGKNEFKDILQIFLQLQDQGESRTPFTITNLKALFTKNTPLHAIPFPRLSDPSLYV</sequence>
<keyword evidence="1" id="KW-0472">Membrane</keyword>
<dbReference type="Proteomes" id="UP000316621">
    <property type="component" value="Chromosome 4"/>
</dbReference>
<dbReference type="GO" id="GO:0004497">
    <property type="term" value="F:monooxygenase activity"/>
    <property type="evidence" value="ECO:0007669"/>
    <property type="project" value="InterPro"/>
</dbReference>
<dbReference type="PANTHER" id="PTHR47951">
    <property type="entry name" value="OS08G0547900 PROTEIN"/>
    <property type="match status" value="1"/>
</dbReference>
<feature type="transmembrane region" description="Helical" evidence="1">
    <location>
        <begin position="20"/>
        <end position="38"/>
    </location>
</feature>
<reference evidence="2 3" key="1">
    <citation type="journal article" date="2018" name="Science">
        <title>The opium poppy genome and morphinan production.</title>
        <authorList>
            <person name="Guo L."/>
            <person name="Winzer T."/>
            <person name="Yang X."/>
            <person name="Li Y."/>
            <person name="Ning Z."/>
            <person name="He Z."/>
            <person name="Teodor R."/>
            <person name="Lu Y."/>
            <person name="Bowser T.A."/>
            <person name="Graham I.A."/>
            <person name="Ye K."/>
        </authorList>
    </citation>
    <scope>NUCLEOTIDE SEQUENCE [LARGE SCALE GENOMIC DNA]</scope>
    <source>
        <strain evidence="3">cv. HN1</strain>
        <tissue evidence="2">Leaves</tissue>
    </source>
</reference>
<evidence type="ECO:0000313" key="3">
    <source>
        <dbReference type="Proteomes" id="UP000316621"/>
    </source>
</evidence>
<dbReference type="Gene3D" id="1.10.630.10">
    <property type="entry name" value="Cytochrome P450"/>
    <property type="match status" value="3"/>
</dbReference>
<gene>
    <name evidence="2" type="ORF">C5167_005169</name>
</gene>
<evidence type="ECO:0000313" key="2">
    <source>
        <dbReference type="EMBL" id="RZC57865.1"/>
    </source>
</evidence>
<dbReference type="PRINTS" id="PR00463">
    <property type="entry name" value="EP450I"/>
</dbReference>
<dbReference type="OMA" id="EHIHEEL"/>
<dbReference type="InterPro" id="IPR036396">
    <property type="entry name" value="Cyt_P450_sf"/>
</dbReference>
<dbReference type="PANTHER" id="PTHR47951:SF3">
    <property type="entry name" value="CYTOCHROME P450, FAMILY 706, SUBFAMILY A, POLYPEPTIDE 4"/>
    <property type="match status" value="1"/>
</dbReference>
<evidence type="ECO:0000256" key="1">
    <source>
        <dbReference type="SAM" id="Phobius"/>
    </source>
</evidence>
<keyword evidence="1" id="KW-0812">Transmembrane</keyword>
<dbReference type="InterPro" id="IPR001128">
    <property type="entry name" value="Cyt_P450"/>
</dbReference>
<keyword evidence="1" id="KW-1133">Transmembrane helix</keyword>
<dbReference type="AlphaFoldDB" id="A0A4Y7JE00"/>
<dbReference type="Gramene" id="RZC57865">
    <property type="protein sequence ID" value="RZC57865"/>
    <property type="gene ID" value="C5167_005169"/>
</dbReference>
<dbReference type="GO" id="GO:0016705">
    <property type="term" value="F:oxidoreductase activity, acting on paired donors, with incorporation or reduction of molecular oxygen"/>
    <property type="evidence" value="ECO:0007669"/>
    <property type="project" value="InterPro"/>
</dbReference>
<dbReference type="GO" id="GO:0033075">
    <property type="term" value="P:isoquinoline alkaloid biosynthetic process"/>
    <property type="evidence" value="ECO:0007669"/>
    <property type="project" value="UniProtKB-ARBA"/>
</dbReference>